<evidence type="ECO:0000256" key="4">
    <source>
        <dbReference type="ARBA" id="ARBA00022490"/>
    </source>
</evidence>
<evidence type="ECO:0000256" key="5">
    <source>
        <dbReference type="ARBA" id="ARBA00022553"/>
    </source>
</evidence>
<gene>
    <name evidence="9" type="primary">tsc22d3</name>
</gene>
<sequence length="213" mass="23585">MSEDDCRSPIGLDCCSCCLDLANGGDDSIPGGPAQGLGLPASPTSPSVSHFRQLRNQLMYQNLNTDKLNNIMRQDSLESVVRDPCFLLNEGICNSNIDQTMLSILLFFHSASGASVVAIDNKIEQAMDLVKNHLMYAVREEVEILKEQIKELAEKNNQLERENYLLKNLASPEQLEKFQSRIPTDVLLPLDNQANQLTPDQHQTCNHSTGSAV</sequence>
<keyword evidence="6" id="KW-0539">Nucleus</keyword>
<comment type="similarity">
    <text evidence="3">Belongs to the TSC-22/Dip/Bun family.</text>
</comment>
<dbReference type="GO" id="GO:0006357">
    <property type="term" value="P:regulation of transcription by RNA polymerase II"/>
    <property type="evidence" value="ECO:0007669"/>
    <property type="project" value="InterPro"/>
</dbReference>
<reference evidence="9" key="3">
    <citation type="submission" date="2025-09" db="UniProtKB">
        <authorList>
            <consortium name="Ensembl"/>
        </authorList>
    </citation>
    <scope>IDENTIFICATION</scope>
</reference>
<dbReference type="PROSITE" id="PS01289">
    <property type="entry name" value="TSC22"/>
    <property type="match status" value="1"/>
</dbReference>
<keyword evidence="4" id="KW-0963">Cytoplasm</keyword>
<evidence type="ECO:0000256" key="3">
    <source>
        <dbReference type="ARBA" id="ARBA00007908"/>
    </source>
</evidence>
<proteinExistence type="inferred from homology"/>
<dbReference type="PANTHER" id="PTHR12348">
    <property type="entry name" value="TSC22"/>
    <property type="match status" value="1"/>
</dbReference>
<dbReference type="GO" id="GO:0005737">
    <property type="term" value="C:cytoplasm"/>
    <property type="evidence" value="ECO:0007669"/>
    <property type="project" value="UniProtKB-SubCell"/>
</dbReference>
<protein>
    <recommendedName>
        <fullName evidence="7">TSC22 domain family protein 3</fullName>
    </recommendedName>
</protein>
<dbReference type="FunFam" id="1.20.5.490:FF:000002">
    <property type="entry name" value="TSC22 domain family, member 1"/>
    <property type="match status" value="1"/>
</dbReference>
<accession>A0A672ZAI5</accession>
<dbReference type="InterPro" id="IPR047862">
    <property type="entry name" value="TSC22/BUN_CS"/>
</dbReference>
<comment type="subcellular location">
    <subcellularLocation>
        <location evidence="2">Cytoplasm</location>
    </subcellularLocation>
    <subcellularLocation>
        <location evidence="1">Nucleus</location>
    </subcellularLocation>
</comment>
<dbReference type="CDD" id="cd21940">
    <property type="entry name" value="ZIP_TSC22D3"/>
    <property type="match status" value="1"/>
</dbReference>
<keyword evidence="10" id="KW-1185">Reference proteome</keyword>
<feature type="coiled-coil region" evidence="8">
    <location>
        <begin position="135"/>
        <end position="169"/>
    </location>
</feature>
<dbReference type="InterPro" id="IPR000580">
    <property type="entry name" value="TSC22/Bun"/>
</dbReference>
<name>A0A672ZAI5_9TELE</name>
<dbReference type="PANTHER" id="PTHR12348:SF24">
    <property type="entry name" value="TSC22 DOMAIN FAMILY PROTEIN 3"/>
    <property type="match status" value="1"/>
</dbReference>
<reference evidence="9" key="2">
    <citation type="submission" date="2025-08" db="UniProtKB">
        <authorList>
            <consortium name="Ensembl"/>
        </authorList>
    </citation>
    <scope>IDENTIFICATION</scope>
</reference>
<dbReference type="Gene3D" id="1.20.5.490">
    <property type="entry name" value="Single helix bin"/>
    <property type="match status" value="1"/>
</dbReference>
<dbReference type="AlphaFoldDB" id="A0A672ZAI5"/>
<evidence type="ECO:0000313" key="10">
    <source>
        <dbReference type="Proteomes" id="UP000472271"/>
    </source>
</evidence>
<evidence type="ECO:0000256" key="2">
    <source>
        <dbReference type="ARBA" id="ARBA00004496"/>
    </source>
</evidence>
<dbReference type="Ensembl" id="ENSSORT00005014763.1">
    <property type="protein sequence ID" value="ENSSORP00005014341.1"/>
    <property type="gene ID" value="ENSSORG00005007344.1"/>
</dbReference>
<dbReference type="OrthoDB" id="8961796at2759"/>
<dbReference type="GO" id="GO:0005634">
    <property type="term" value="C:nucleus"/>
    <property type="evidence" value="ECO:0007669"/>
    <property type="project" value="UniProtKB-SubCell"/>
</dbReference>
<keyword evidence="8" id="KW-0175">Coiled coil</keyword>
<evidence type="ECO:0000256" key="1">
    <source>
        <dbReference type="ARBA" id="ARBA00004123"/>
    </source>
</evidence>
<dbReference type="Pfam" id="PF01166">
    <property type="entry name" value="TSC22"/>
    <property type="match status" value="1"/>
</dbReference>
<evidence type="ECO:0000256" key="6">
    <source>
        <dbReference type="ARBA" id="ARBA00023242"/>
    </source>
</evidence>
<evidence type="ECO:0000313" key="9">
    <source>
        <dbReference type="Ensembl" id="ENSSORP00005014341.1"/>
    </source>
</evidence>
<dbReference type="SUPFAM" id="SSF58026">
    <property type="entry name" value="Delta-sleep-inducing peptide immunoreactive peptide"/>
    <property type="match status" value="1"/>
</dbReference>
<organism evidence="9 10">
    <name type="scientific">Sphaeramia orbicularis</name>
    <name type="common">orbiculate cardinalfish</name>
    <dbReference type="NCBI Taxonomy" id="375764"/>
    <lineage>
        <taxon>Eukaryota</taxon>
        <taxon>Metazoa</taxon>
        <taxon>Chordata</taxon>
        <taxon>Craniata</taxon>
        <taxon>Vertebrata</taxon>
        <taxon>Euteleostomi</taxon>
        <taxon>Actinopterygii</taxon>
        <taxon>Neopterygii</taxon>
        <taxon>Teleostei</taxon>
        <taxon>Neoteleostei</taxon>
        <taxon>Acanthomorphata</taxon>
        <taxon>Gobiaria</taxon>
        <taxon>Kurtiformes</taxon>
        <taxon>Apogonoidei</taxon>
        <taxon>Apogonidae</taxon>
        <taxon>Apogoninae</taxon>
        <taxon>Sphaeramia</taxon>
    </lineage>
</organism>
<evidence type="ECO:0000256" key="7">
    <source>
        <dbReference type="ARBA" id="ARBA00039909"/>
    </source>
</evidence>
<keyword evidence="5" id="KW-0597">Phosphoprotein</keyword>
<evidence type="ECO:0000256" key="8">
    <source>
        <dbReference type="SAM" id="Coils"/>
    </source>
</evidence>
<dbReference type="InParanoid" id="A0A672ZAI5"/>
<dbReference type="Proteomes" id="UP000472271">
    <property type="component" value="Chromosome 10"/>
</dbReference>
<reference evidence="9" key="1">
    <citation type="submission" date="2019-06" db="EMBL/GenBank/DDBJ databases">
        <authorList>
            <consortium name="Wellcome Sanger Institute Data Sharing"/>
        </authorList>
    </citation>
    <scope>NUCLEOTIDE SEQUENCE [LARGE SCALE GENOMIC DNA]</scope>
</reference>